<gene>
    <name evidence="1" type="ORF">J3U87_29200</name>
</gene>
<dbReference type="RefSeq" id="WP_237379312.1">
    <property type="nucleotide sequence ID" value="NZ_CP071793.1"/>
</dbReference>
<protein>
    <submittedName>
        <fullName evidence="1">Uncharacterized protein</fullName>
    </submittedName>
</protein>
<dbReference type="KEGG" id="scor:J3U87_29200"/>
<dbReference type="Proteomes" id="UP000663929">
    <property type="component" value="Chromosome"/>
</dbReference>
<sequence length="83" mass="8929">MTPAHGGDWDSYTSPNSRTGKAVLFPMFAGHNQSATGELRGELIDVFAMGGEGLDSEDIVEVGQVQYRAFNLASLGWVAVRLQ</sequence>
<name>A0A8A4TJF4_SULCO</name>
<accession>A0A8A4TJF4</accession>
<dbReference type="AlphaFoldDB" id="A0A8A4TJF4"/>
<evidence type="ECO:0000313" key="1">
    <source>
        <dbReference type="EMBL" id="QTD49680.1"/>
    </source>
</evidence>
<dbReference type="EMBL" id="CP071793">
    <property type="protein sequence ID" value="QTD49680.1"/>
    <property type="molecule type" value="Genomic_DNA"/>
</dbReference>
<organism evidence="1 2">
    <name type="scientific">Sulfidibacter corallicola</name>
    <dbReference type="NCBI Taxonomy" id="2818388"/>
    <lineage>
        <taxon>Bacteria</taxon>
        <taxon>Pseudomonadati</taxon>
        <taxon>Acidobacteriota</taxon>
        <taxon>Holophagae</taxon>
        <taxon>Acanthopleuribacterales</taxon>
        <taxon>Acanthopleuribacteraceae</taxon>
        <taxon>Sulfidibacter</taxon>
    </lineage>
</organism>
<proteinExistence type="predicted"/>
<reference evidence="1" key="1">
    <citation type="submission" date="2021-03" db="EMBL/GenBank/DDBJ databases">
        <title>Acanthopleuribacteraceae sp. M133.</title>
        <authorList>
            <person name="Wang G."/>
        </authorList>
    </citation>
    <scope>NUCLEOTIDE SEQUENCE</scope>
    <source>
        <strain evidence="1">M133</strain>
    </source>
</reference>
<evidence type="ECO:0000313" key="2">
    <source>
        <dbReference type="Proteomes" id="UP000663929"/>
    </source>
</evidence>
<keyword evidence="2" id="KW-1185">Reference proteome</keyword>